<dbReference type="SUPFAM" id="SSF53187">
    <property type="entry name" value="Zn-dependent exopeptidases"/>
    <property type="match status" value="1"/>
</dbReference>
<accession>A0A1D2JGG6</accession>
<feature type="domain" description="Peptidase M20 dimerisation" evidence="7">
    <location>
        <begin position="230"/>
        <end position="334"/>
    </location>
</feature>
<dbReference type="EMBL" id="LZYO01000107">
    <property type="protein sequence ID" value="ODH33987.1"/>
    <property type="molecule type" value="Genomic_DNA"/>
</dbReference>
<evidence type="ECO:0000256" key="6">
    <source>
        <dbReference type="SAM" id="SignalP"/>
    </source>
</evidence>
<dbReference type="InterPro" id="IPR050072">
    <property type="entry name" value="Peptidase_M20A"/>
</dbReference>
<sequence>MKLQYLVALLSVQAVPPVTAGYIHQYALVGSAIRQPIDQKTQREDLNKLVSDSPLLSLHRTICEIESVSNREGAVGEVLLKYLRDRGFTVEKQIVPADRGTNSTAERFNIWAYPRGCPRPKIILTSHIDTVPPHIKYSLHAPDGDFDRAKVRIMGRGTVDAKASVAAQIIAALKHLKSNKDIPLGLLFVVSEEVGGSGMVHFSNSELNTNPPFFHTLIFGEPTDLTLVDGHKGNLRVTIEAKGVAAHSGYPWLGRSAISEILPILARMDELGDIPVETGGLPSSEKYGRTTVNIGTIKGGAADNVVPETASASIAVRLAAGTPEEAEKIIRRAVHDVSGGSTNITVNFPDSMPYPPIDLDVDVEGFDISTVNYGTDIPKLEIHDEELEVKVKRYLYGPGTIFVAHGAEEGITVGDLEKAVEGYSKLIDATVKRGWPREVVVNYGGLHLGRAGALLVRISRSIIQLSGFVFGF</sequence>
<comment type="similarity">
    <text evidence="2">Belongs to the peptidase M20A family.</text>
</comment>
<name>A0A1D2JGG6_PARBR</name>
<dbReference type="Gene3D" id="3.40.630.10">
    <property type="entry name" value="Zn peptidases"/>
    <property type="match status" value="1"/>
</dbReference>
<proteinExistence type="inferred from homology"/>
<feature type="chain" id="PRO_5008902437" description="Peptidase M20 dimerisation domain-containing protein" evidence="6">
    <location>
        <begin position="21"/>
        <end position="472"/>
    </location>
</feature>
<keyword evidence="4" id="KW-0378">Hydrolase</keyword>
<comment type="cofactor">
    <cofactor evidence="1">
        <name>Zn(2+)</name>
        <dbReference type="ChEBI" id="CHEBI:29105"/>
    </cofactor>
</comment>
<comment type="caution">
    <text evidence="8">The sequence shown here is derived from an EMBL/GenBank/DDBJ whole genome shotgun (WGS) entry which is preliminary data.</text>
</comment>
<gene>
    <name evidence="8" type="ORF">ACO22_03210</name>
</gene>
<dbReference type="CDD" id="cd05652">
    <property type="entry name" value="M20_ArgE_DapE-like_fungal"/>
    <property type="match status" value="1"/>
</dbReference>
<evidence type="ECO:0000256" key="4">
    <source>
        <dbReference type="ARBA" id="ARBA00022801"/>
    </source>
</evidence>
<dbReference type="Proteomes" id="UP000242814">
    <property type="component" value="Unassembled WGS sequence"/>
</dbReference>
<protein>
    <recommendedName>
        <fullName evidence="7">Peptidase M20 dimerisation domain-containing protein</fullName>
    </recommendedName>
</protein>
<dbReference type="InterPro" id="IPR036264">
    <property type="entry name" value="Bact_exopeptidase_dim_dom"/>
</dbReference>
<evidence type="ECO:0000259" key="7">
    <source>
        <dbReference type="Pfam" id="PF07687"/>
    </source>
</evidence>
<keyword evidence="6" id="KW-0732">Signal</keyword>
<reference evidence="8 9" key="1">
    <citation type="submission" date="2016-06" db="EMBL/GenBank/DDBJ databases">
        <authorList>
            <person name="Kjaerup R.B."/>
            <person name="Dalgaard T.S."/>
            <person name="Juul-Madsen H.R."/>
        </authorList>
    </citation>
    <scope>NUCLEOTIDE SEQUENCE [LARGE SCALE GENOMIC DNA]</scope>
    <source>
        <strain evidence="8 9">Pb300</strain>
    </source>
</reference>
<dbReference type="PANTHER" id="PTHR43808">
    <property type="entry name" value="ACETYLORNITHINE DEACETYLASE"/>
    <property type="match status" value="1"/>
</dbReference>
<dbReference type="VEuPathDB" id="FungiDB:PADG_04062"/>
<dbReference type="Pfam" id="PF07687">
    <property type="entry name" value="M20_dimer"/>
    <property type="match status" value="1"/>
</dbReference>
<keyword evidence="5" id="KW-0862">Zinc</keyword>
<evidence type="ECO:0000256" key="5">
    <source>
        <dbReference type="ARBA" id="ARBA00022833"/>
    </source>
</evidence>
<evidence type="ECO:0000256" key="2">
    <source>
        <dbReference type="ARBA" id="ARBA00006247"/>
    </source>
</evidence>
<dbReference type="InterPro" id="IPR002933">
    <property type="entry name" value="Peptidase_M20"/>
</dbReference>
<keyword evidence="3" id="KW-0479">Metal-binding</keyword>
<evidence type="ECO:0000256" key="1">
    <source>
        <dbReference type="ARBA" id="ARBA00001947"/>
    </source>
</evidence>
<evidence type="ECO:0000313" key="8">
    <source>
        <dbReference type="EMBL" id="ODH33987.1"/>
    </source>
</evidence>
<dbReference type="InterPro" id="IPR011650">
    <property type="entry name" value="Peptidase_M20_dimer"/>
</dbReference>
<dbReference type="PANTHER" id="PTHR43808:SF8">
    <property type="entry name" value="PEPTIDASE M20 DIMERISATION DOMAIN-CONTAINING PROTEIN"/>
    <property type="match status" value="1"/>
</dbReference>
<dbReference type="SUPFAM" id="SSF55031">
    <property type="entry name" value="Bacterial exopeptidase dimerisation domain"/>
    <property type="match status" value="1"/>
</dbReference>
<dbReference type="AlphaFoldDB" id="A0A1D2JGG6"/>
<dbReference type="Gene3D" id="3.30.70.360">
    <property type="match status" value="1"/>
</dbReference>
<evidence type="ECO:0000313" key="9">
    <source>
        <dbReference type="Proteomes" id="UP000242814"/>
    </source>
</evidence>
<organism evidence="8 9">
    <name type="scientific">Paracoccidioides brasiliensis</name>
    <dbReference type="NCBI Taxonomy" id="121759"/>
    <lineage>
        <taxon>Eukaryota</taxon>
        <taxon>Fungi</taxon>
        <taxon>Dikarya</taxon>
        <taxon>Ascomycota</taxon>
        <taxon>Pezizomycotina</taxon>
        <taxon>Eurotiomycetes</taxon>
        <taxon>Eurotiomycetidae</taxon>
        <taxon>Onygenales</taxon>
        <taxon>Ajellomycetaceae</taxon>
        <taxon>Paracoccidioides</taxon>
    </lineage>
</organism>
<evidence type="ECO:0000256" key="3">
    <source>
        <dbReference type="ARBA" id="ARBA00022723"/>
    </source>
</evidence>
<dbReference type="GO" id="GO:0016787">
    <property type="term" value="F:hydrolase activity"/>
    <property type="evidence" value="ECO:0007669"/>
    <property type="project" value="UniProtKB-KW"/>
</dbReference>
<dbReference type="Pfam" id="PF01546">
    <property type="entry name" value="Peptidase_M20"/>
    <property type="match status" value="1"/>
</dbReference>
<dbReference type="VEuPathDB" id="FungiDB:PABG_01461"/>
<dbReference type="GO" id="GO:0046872">
    <property type="term" value="F:metal ion binding"/>
    <property type="evidence" value="ECO:0007669"/>
    <property type="project" value="UniProtKB-KW"/>
</dbReference>
<feature type="signal peptide" evidence="6">
    <location>
        <begin position="1"/>
        <end position="20"/>
    </location>
</feature>